<proteinExistence type="predicted"/>
<dbReference type="STRING" id="1265309.K529_004285"/>
<dbReference type="KEGG" id="rmb:K529_004285"/>
<dbReference type="Proteomes" id="UP000013243">
    <property type="component" value="Chromosome"/>
</dbReference>
<dbReference type="AlphaFoldDB" id="A0A1B1A0H6"/>
<evidence type="ECO:0000313" key="2">
    <source>
        <dbReference type="Proteomes" id="UP000013243"/>
    </source>
</evidence>
<protein>
    <submittedName>
        <fullName evidence="1">Uncharacterized protein</fullName>
    </submittedName>
</protein>
<name>A0A1B1A0H6_9RHOB</name>
<gene>
    <name evidence="1" type="ORF">K529_004285</name>
</gene>
<reference evidence="1 2" key="1">
    <citation type="journal article" date="2016" name="ISME J.">
        <title>Global occurrence and heterogeneity of the Roseobacter-clade species Ruegeria mobilis.</title>
        <authorList>
            <person name="Sonnenschein E."/>
            <person name="Gram L."/>
        </authorList>
    </citation>
    <scope>NUCLEOTIDE SEQUENCE [LARGE SCALE GENOMIC DNA]</scope>
    <source>
        <strain evidence="1 2">F1926</strain>
    </source>
</reference>
<accession>A0A1B1A0H6</accession>
<evidence type="ECO:0000313" key="1">
    <source>
        <dbReference type="EMBL" id="ANP39977.1"/>
    </source>
</evidence>
<organism evidence="1 2">
    <name type="scientific">Tritonibacter mobilis F1926</name>
    <dbReference type="NCBI Taxonomy" id="1265309"/>
    <lineage>
        <taxon>Bacteria</taxon>
        <taxon>Pseudomonadati</taxon>
        <taxon>Pseudomonadota</taxon>
        <taxon>Alphaproteobacteria</taxon>
        <taxon>Rhodobacterales</taxon>
        <taxon>Paracoccaceae</taxon>
        <taxon>Tritonibacter</taxon>
    </lineage>
</organism>
<dbReference type="OrthoDB" id="9885546at2"/>
<dbReference type="EMBL" id="CP015230">
    <property type="protein sequence ID" value="ANP39977.1"/>
    <property type="molecule type" value="Genomic_DNA"/>
</dbReference>
<sequence>MYSVKPDQHDGSPTADVPMRDRLPYWGMLLLALTTPPVLTFLLPESILARFSGPEYLRDIWSVGSFVTILALSSESSWNDRFLRVNAWGIHYGRTYSRGSVWGIYRARKEGTVNALRWADVVSVTYFPKSMLTGYARLRVRAQVPLGARYDLTFKTVSLDPKCANPADPEVARVQLALDRYWPEWRGGN</sequence>